<accession>A0A1G9GDB3</accession>
<reference evidence="1 2" key="1">
    <citation type="submission" date="2016-10" db="EMBL/GenBank/DDBJ databases">
        <authorList>
            <person name="de Groot N.N."/>
        </authorList>
    </citation>
    <scope>NUCLEOTIDE SEQUENCE [LARGE SCALE GENOMIC DNA]</scope>
    <source>
        <strain evidence="1 2">CGMCC 1.10239</strain>
    </source>
</reference>
<feature type="non-terminal residue" evidence="1">
    <location>
        <position position="35"/>
    </location>
</feature>
<evidence type="ECO:0000313" key="2">
    <source>
        <dbReference type="Proteomes" id="UP000182783"/>
    </source>
</evidence>
<organism evidence="1 2">
    <name type="scientific">Paenibacillus jilunlii</name>
    <dbReference type="NCBI Taxonomy" id="682956"/>
    <lineage>
        <taxon>Bacteria</taxon>
        <taxon>Bacillati</taxon>
        <taxon>Bacillota</taxon>
        <taxon>Bacilli</taxon>
        <taxon>Bacillales</taxon>
        <taxon>Paenibacillaceae</taxon>
        <taxon>Paenibacillus</taxon>
    </lineage>
</organism>
<proteinExistence type="predicted"/>
<sequence>MSGCRWNLLVQILEYDRDQIRTRIRGGIKGIFTFD</sequence>
<dbReference type="EMBL" id="FNGM01000001">
    <property type="protein sequence ID" value="SDK98273.1"/>
    <property type="molecule type" value="Genomic_DNA"/>
</dbReference>
<name>A0A1G9GDB3_9BACL</name>
<evidence type="ECO:0000313" key="1">
    <source>
        <dbReference type="EMBL" id="SDK98273.1"/>
    </source>
</evidence>
<protein>
    <submittedName>
        <fullName evidence="1">Uncharacterized protein</fullName>
    </submittedName>
</protein>
<gene>
    <name evidence="1" type="ORF">SAMN05216191_101322</name>
</gene>
<dbReference type="AlphaFoldDB" id="A0A1G9GDB3"/>
<dbReference type="Proteomes" id="UP000182783">
    <property type="component" value="Unassembled WGS sequence"/>
</dbReference>